<reference evidence="1 2" key="1">
    <citation type="submission" date="2018-05" db="EMBL/GenBank/DDBJ databases">
        <title>Draft genome sequence of Rhodanobacter denitrificans Yn1 isolated from gold copper mine.</title>
        <authorList>
            <person name="Yang N."/>
            <person name="Mazhar H.S."/>
            <person name="Rensing C."/>
        </authorList>
    </citation>
    <scope>NUCLEOTIDE SEQUENCE [LARGE SCALE GENOMIC DNA]</scope>
    <source>
        <strain evidence="1 2">Yn1</strain>
    </source>
</reference>
<evidence type="ECO:0000313" key="2">
    <source>
        <dbReference type="Proteomes" id="UP000252387"/>
    </source>
</evidence>
<keyword evidence="2" id="KW-1185">Reference proteome</keyword>
<name>A0A368KE16_9GAMM</name>
<accession>A0A368KE16</accession>
<gene>
    <name evidence="1" type="ORF">DEO45_08870</name>
</gene>
<dbReference type="OrthoDB" id="3078236at2"/>
<sequence length="247" mass="27238">MSTIRKRVADILTDAIKASPSGMRWAELHRTAERALPAENQNSIHGSIHYFASHLPDEISKPERGLYVYGAETPTELNSLGEPAVASISRLKEHDFYQPFADWLKDEVEEATVAVPLGGNCLGTKWGTPDVIALFQPRRTDPIKFSEEVIAAEIKTDTNQLIVAFGQACAYKLFAHRVYLVVPCTAPKADLQRLDALAGVVGIGLVKFNPDDAANPEFDVMARAAKHEPDYFYTNQAITKCAEALRL</sequence>
<comment type="caution">
    <text evidence="1">The sequence shown here is derived from an EMBL/GenBank/DDBJ whole genome shotgun (WGS) entry which is preliminary data.</text>
</comment>
<evidence type="ECO:0000313" key="1">
    <source>
        <dbReference type="EMBL" id="RCS30162.1"/>
    </source>
</evidence>
<dbReference type="AlphaFoldDB" id="A0A368KE16"/>
<dbReference type="EMBL" id="QFWQ01000005">
    <property type="protein sequence ID" value="RCS30162.1"/>
    <property type="molecule type" value="Genomic_DNA"/>
</dbReference>
<dbReference type="Proteomes" id="UP000252387">
    <property type="component" value="Unassembled WGS sequence"/>
</dbReference>
<dbReference type="RefSeq" id="WP_114342668.1">
    <property type="nucleotide sequence ID" value="NZ_QFWQ01000005.1"/>
</dbReference>
<organism evidence="1 2">
    <name type="scientific">Rhodanobacter denitrificans</name>
    <dbReference type="NCBI Taxonomy" id="666685"/>
    <lineage>
        <taxon>Bacteria</taxon>
        <taxon>Pseudomonadati</taxon>
        <taxon>Pseudomonadota</taxon>
        <taxon>Gammaproteobacteria</taxon>
        <taxon>Lysobacterales</taxon>
        <taxon>Rhodanobacteraceae</taxon>
        <taxon>Rhodanobacter</taxon>
    </lineage>
</organism>
<protein>
    <submittedName>
        <fullName evidence="1">Uncharacterized protein</fullName>
    </submittedName>
</protein>
<proteinExistence type="predicted"/>